<gene>
    <name evidence="1" type="ORF">ONZ43_g1587</name>
</gene>
<comment type="caution">
    <text evidence="1">The sequence shown here is derived from an EMBL/GenBank/DDBJ whole genome shotgun (WGS) entry which is preliminary data.</text>
</comment>
<protein>
    <submittedName>
        <fullName evidence="1">Uncharacterized protein</fullName>
    </submittedName>
</protein>
<sequence>MDRSPSPSPGFRLPQTNLAGTAETTTTTTTGGQQQQPPSFDFDALMRDSGQSMAQALFAFPDLSFDMPAVPSQAPAAIAEGTTAGGGAMLTDPALLETNMANWSTWDEFVLDTYANSTPKSGSGGSEGS</sequence>
<accession>A0ACC2J3X7</accession>
<name>A0ACC2J3X7_9PEZI</name>
<reference evidence="1" key="1">
    <citation type="submission" date="2022-11" db="EMBL/GenBank/DDBJ databases">
        <title>Genome Sequence of Nemania bipapillata.</title>
        <authorList>
            <person name="Buettner E."/>
        </authorList>
    </citation>
    <scope>NUCLEOTIDE SEQUENCE</scope>
    <source>
        <strain evidence="1">CP14</strain>
    </source>
</reference>
<dbReference type="Proteomes" id="UP001153334">
    <property type="component" value="Unassembled WGS sequence"/>
</dbReference>
<evidence type="ECO:0000313" key="1">
    <source>
        <dbReference type="EMBL" id="KAJ8122144.1"/>
    </source>
</evidence>
<proteinExistence type="predicted"/>
<dbReference type="EMBL" id="JAPESX010000282">
    <property type="protein sequence ID" value="KAJ8122144.1"/>
    <property type="molecule type" value="Genomic_DNA"/>
</dbReference>
<evidence type="ECO:0000313" key="2">
    <source>
        <dbReference type="Proteomes" id="UP001153334"/>
    </source>
</evidence>
<keyword evidence="2" id="KW-1185">Reference proteome</keyword>
<organism evidence="1 2">
    <name type="scientific">Nemania bipapillata</name>
    <dbReference type="NCBI Taxonomy" id="110536"/>
    <lineage>
        <taxon>Eukaryota</taxon>
        <taxon>Fungi</taxon>
        <taxon>Dikarya</taxon>
        <taxon>Ascomycota</taxon>
        <taxon>Pezizomycotina</taxon>
        <taxon>Sordariomycetes</taxon>
        <taxon>Xylariomycetidae</taxon>
        <taxon>Xylariales</taxon>
        <taxon>Xylariaceae</taxon>
        <taxon>Nemania</taxon>
    </lineage>
</organism>